<evidence type="ECO:0000313" key="1">
    <source>
        <dbReference type="EMBL" id="SMC29204.1"/>
    </source>
</evidence>
<protein>
    <submittedName>
        <fullName evidence="1">2-Methylisocitrate lyase, PEP mutase family</fullName>
    </submittedName>
</protein>
<dbReference type="Proteomes" id="UP000192761">
    <property type="component" value="Unassembled WGS sequence"/>
</dbReference>
<keyword evidence="2" id="KW-1185">Reference proteome</keyword>
<proteinExistence type="predicted"/>
<sequence>MTASTLTQTDKAMAFHALHAGAGCFVIPNPWDVGSARLLEAAGFRALASSSAGLAFSLGQPDGLVGRDVLLQYLAALCAGSSLPVSADLENGFGDAPEAAAQTVTLAAAAGVVGGSIEDSTGLSDAPLHEIAHAAERIRAAAEAARALPFPFVVTARAENFVLGRPDLADTIARLQAYQEAGADVLFAPGLRTVEEIALVLREIDRPLNVLLGLGPLRASVPQLAALGVKRISTGGSLARVAWGAFMRAVDELQQGGCGYLAQAASHAELCAAFAAFPAVAD</sequence>
<keyword evidence="1" id="KW-0456">Lyase</keyword>
<dbReference type="CDD" id="cd00377">
    <property type="entry name" value="ICL_PEPM"/>
    <property type="match status" value="1"/>
</dbReference>
<dbReference type="PANTHER" id="PTHR42905">
    <property type="entry name" value="PHOSPHOENOLPYRUVATE CARBOXYLASE"/>
    <property type="match status" value="1"/>
</dbReference>
<dbReference type="InterPro" id="IPR039556">
    <property type="entry name" value="ICL/PEPM"/>
</dbReference>
<dbReference type="Gene3D" id="6.10.250.2750">
    <property type="match status" value="1"/>
</dbReference>
<dbReference type="OrthoDB" id="9785398at2"/>
<dbReference type="Gene3D" id="3.20.20.60">
    <property type="entry name" value="Phosphoenolpyruvate-binding domains"/>
    <property type="match status" value="1"/>
</dbReference>
<dbReference type="InterPro" id="IPR040442">
    <property type="entry name" value="Pyrv_kinase-like_dom_sf"/>
</dbReference>
<dbReference type="EMBL" id="FWXD01000031">
    <property type="protein sequence ID" value="SMC29204.1"/>
    <property type="molecule type" value="Genomic_DNA"/>
</dbReference>
<gene>
    <name evidence="1" type="ORF">SAMN02745857_03676</name>
</gene>
<dbReference type="GO" id="GO:0016829">
    <property type="term" value="F:lyase activity"/>
    <property type="evidence" value="ECO:0007669"/>
    <property type="project" value="UniProtKB-KW"/>
</dbReference>
<dbReference type="SUPFAM" id="SSF51621">
    <property type="entry name" value="Phosphoenolpyruvate/pyruvate domain"/>
    <property type="match status" value="1"/>
</dbReference>
<reference evidence="1 2" key="1">
    <citation type="submission" date="2017-04" db="EMBL/GenBank/DDBJ databases">
        <authorList>
            <person name="Afonso C.L."/>
            <person name="Miller P.J."/>
            <person name="Scott M.A."/>
            <person name="Spackman E."/>
            <person name="Goraichik I."/>
            <person name="Dimitrov K.M."/>
            <person name="Suarez D.L."/>
            <person name="Swayne D.E."/>
        </authorList>
    </citation>
    <scope>NUCLEOTIDE SEQUENCE [LARGE SCALE GENOMIC DNA]</scope>
    <source>
        <strain evidence="1 2">DSM 23236</strain>
    </source>
</reference>
<organism evidence="1 2">
    <name type="scientific">Andreprevotia lacus DSM 23236</name>
    <dbReference type="NCBI Taxonomy" id="1121001"/>
    <lineage>
        <taxon>Bacteria</taxon>
        <taxon>Pseudomonadati</taxon>
        <taxon>Pseudomonadota</taxon>
        <taxon>Betaproteobacteria</taxon>
        <taxon>Neisseriales</taxon>
        <taxon>Chitinibacteraceae</taxon>
        <taxon>Andreprevotia</taxon>
    </lineage>
</organism>
<dbReference type="InterPro" id="IPR015813">
    <property type="entry name" value="Pyrv/PenolPyrv_kinase-like_dom"/>
</dbReference>
<accession>A0A1W1XZ99</accession>
<dbReference type="AlphaFoldDB" id="A0A1W1XZ99"/>
<evidence type="ECO:0000313" key="2">
    <source>
        <dbReference type="Proteomes" id="UP000192761"/>
    </source>
</evidence>
<dbReference type="RefSeq" id="WP_084092617.1">
    <property type="nucleotide sequence ID" value="NZ_FWXD01000031.1"/>
</dbReference>
<dbReference type="PANTHER" id="PTHR42905:SF16">
    <property type="entry name" value="CARBOXYPHOSPHONOENOLPYRUVATE PHOSPHONOMUTASE-LIKE PROTEIN (AFU_ORTHOLOGUE AFUA_5G07230)"/>
    <property type="match status" value="1"/>
</dbReference>
<name>A0A1W1XZ99_9NEIS</name>
<dbReference type="Pfam" id="PF13714">
    <property type="entry name" value="PEP_mutase"/>
    <property type="match status" value="1"/>
</dbReference>
<dbReference type="STRING" id="1121001.SAMN02745857_03676"/>